<accession>D8LGP9</accession>
<evidence type="ECO:0000256" key="1">
    <source>
        <dbReference type="SAM" id="MobiDB-lite"/>
    </source>
</evidence>
<dbReference type="InParanoid" id="D8LGP9"/>
<feature type="compositionally biased region" description="Basic and acidic residues" evidence="1">
    <location>
        <begin position="493"/>
        <end position="509"/>
    </location>
</feature>
<organism evidence="2 3">
    <name type="scientific">Ectocarpus siliculosus</name>
    <name type="common">Brown alga</name>
    <name type="synonym">Conferva siliculosa</name>
    <dbReference type="NCBI Taxonomy" id="2880"/>
    <lineage>
        <taxon>Eukaryota</taxon>
        <taxon>Sar</taxon>
        <taxon>Stramenopiles</taxon>
        <taxon>Ochrophyta</taxon>
        <taxon>PX clade</taxon>
        <taxon>Phaeophyceae</taxon>
        <taxon>Ectocarpales</taxon>
        <taxon>Ectocarpaceae</taxon>
        <taxon>Ectocarpus</taxon>
    </lineage>
</organism>
<feature type="compositionally biased region" description="Basic and acidic residues" evidence="1">
    <location>
        <begin position="806"/>
        <end position="821"/>
    </location>
</feature>
<feature type="compositionally biased region" description="Low complexity" evidence="1">
    <location>
        <begin position="564"/>
        <end position="574"/>
    </location>
</feature>
<feature type="region of interest" description="Disordered" evidence="1">
    <location>
        <begin position="125"/>
        <end position="152"/>
    </location>
</feature>
<feature type="region of interest" description="Disordered" evidence="1">
    <location>
        <begin position="449"/>
        <end position="763"/>
    </location>
</feature>
<feature type="compositionally biased region" description="Low complexity" evidence="1">
    <location>
        <begin position="684"/>
        <end position="696"/>
    </location>
</feature>
<feature type="compositionally biased region" description="Gly residues" evidence="1">
    <location>
        <begin position="714"/>
        <end position="729"/>
    </location>
</feature>
<gene>
    <name evidence="2" type="ORF">Esi_0176_0004</name>
</gene>
<proteinExistence type="predicted"/>
<keyword evidence="3" id="KW-1185">Reference proteome</keyword>
<name>D8LGP9_ECTSI</name>
<evidence type="ECO:0000313" key="2">
    <source>
        <dbReference type="EMBL" id="CBN79069.1"/>
    </source>
</evidence>
<feature type="compositionally biased region" description="Gly residues" evidence="1">
    <location>
        <begin position="653"/>
        <end position="667"/>
    </location>
</feature>
<feature type="compositionally biased region" description="Gly residues" evidence="1">
    <location>
        <begin position="1007"/>
        <end position="1018"/>
    </location>
</feature>
<feature type="compositionally biased region" description="Gly residues" evidence="1">
    <location>
        <begin position="321"/>
        <end position="330"/>
    </location>
</feature>
<feature type="compositionally biased region" description="Gly residues" evidence="1">
    <location>
        <begin position="788"/>
        <end position="804"/>
    </location>
</feature>
<feature type="region of interest" description="Disordered" evidence="1">
    <location>
        <begin position="777"/>
        <end position="1041"/>
    </location>
</feature>
<feature type="compositionally biased region" description="Low complexity" evidence="1">
    <location>
        <begin position="531"/>
        <end position="546"/>
    </location>
</feature>
<protein>
    <submittedName>
        <fullName evidence="2">Uncharacterized protein</fullName>
    </submittedName>
</protein>
<dbReference type="EMBL" id="FN648262">
    <property type="protein sequence ID" value="CBN79069.1"/>
    <property type="molecule type" value="Genomic_DNA"/>
</dbReference>
<feature type="compositionally biased region" description="Low complexity" evidence="1">
    <location>
        <begin position="917"/>
        <end position="930"/>
    </location>
</feature>
<feature type="compositionally biased region" description="Low complexity" evidence="1">
    <location>
        <begin position="1061"/>
        <end position="1077"/>
    </location>
</feature>
<sequence length="1084" mass="109973">MQIVVQAHGSNLFGLVKREFRHVFKVGELERSSSTHTSFLLRSVKHLSKGNEKMKKEILERSLSLVHKNEAVDMTFASKAECDQLGEWIAAKWSVAMLQKSFKGNPRIAMALQGRNISMAREGAYDAPKKTGRRGRGRGGSGGGEDEVDGAGFGRLPKLDAKTKAKLEEDLLGGVHVTYHDLSLRGYISTSTPRRLRYDCQSKAGLVYLEASFEGDGDDIVEPLSSLVQVGGGLSAHGPTSSLLRATAGDNKEQRAAAVSLVFSARSMDITCGCLKDAHELVLYFSELKGFTRAKPPDRSMLGYAPDDAGRQTARESCTGVRGGGTGGHRGVSPRQQDDVHAAGAAMLNMSETDGGPPGTGIDVEDATGQSAPSYGARKMSPAETLGSSVPSFSTRFRSGYGGDDRGDGGEGSPGLLRQSSAASGFNTTASLRGLPSEGEAALHRVWKAGGGAKGSEPPRSPGSLGAGAPQFHSTPTTGRRATIAVVSPTPEARAEGGGRKGRRGEHPHALQQQGRNRGRQQQGDSRTAETPGSPAGRAAAATARAAPPPTYEALVNSGGSGGNVAAAAAASAGFTPSHDEGSSSQHQHQQPRPGRTVGTLARRNASRTPPRRGGEGQQHQQQQADPTAARREERSPTPTSRGRGRRDTLGVAPGGGDGGSGGGGGARSPARGGTARPLPPTPDDIAWGAGAGAADAADHRVRHRANLQAQFPGSGGGGGGGGARGSGSGRSPPPPPPRPGTAGAAARPFTNPADVAASVREAEHNADVIKTMAGGLGAAAGGRDRGGGSGSGSLGGGGGGGGETVVERRRFGGIERRTVETRAGGSGTRSPTRSASPADHRGGGGRGGGSIEDDDSFTTFRVKGPTPAPEPIDDIDRSGSGAYGRRRSPTGSSLDHSGTGARRSPAGSSLDHSWTGARRSPAGSDASASGRGGGHSASPTRAKLRLRKTGIGKAFREGAKLFSSGGGVVPSRSHGKTSGSPVSRSPSPAGARGGSRGLGSLDLSSNGGGGGGGGGGIRNRFFSNPRARTGGGKPAYASAGIGGVEDFSATAAAAKYSKFSTSPAAAATQASATSTQARRESHS</sequence>
<dbReference type="OrthoDB" id="10403386at2759"/>
<reference evidence="2 3" key="1">
    <citation type="journal article" date="2010" name="Nature">
        <title>The Ectocarpus genome and the independent evolution of multicellularity in brown algae.</title>
        <authorList>
            <person name="Cock J.M."/>
            <person name="Sterck L."/>
            <person name="Rouze P."/>
            <person name="Scornet D."/>
            <person name="Allen A.E."/>
            <person name="Amoutzias G."/>
            <person name="Anthouard V."/>
            <person name="Artiguenave F."/>
            <person name="Aury J.M."/>
            <person name="Badger J.H."/>
            <person name="Beszteri B."/>
            <person name="Billiau K."/>
            <person name="Bonnet E."/>
            <person name="Bothwell J.H."/>
            <person name="Bowler C."/>
            <person name="Boyen C."/>
            <person name="Brownlee C."/>
            <person name="Carrano C.J."/>
            <person name="Charrier B."/>
            <person name="Cho G.Y."/>
            <person name="Coelho S.M."/>
            <person name="Collen J."/>
            <person name="Corre E."/>
            <person name="Da Silva C."/>
            <person name="Delage L."/>
            <person name="Delaroque N."/>
            <person name="Dittami S.M."/>
            <person name="Doulbeau S."/>
            <person name="Elias M."/>
            <person name="Farnham G."/>
            <person name="Gachon C.M."/>
            <person name="Gschloessl B."/>
            <person name="Heesch S."/>
            <person name="Jabbari K."/>
            <person name="Jubin C."/>
            <person name="Kawai H."/>
            <person name="Kimura K."/>
            <person name="Kloareg B."/>
            <person name="Kupper F.C."/>
            <person name="Lang D."/>
            <person name="Le Bail A."/>
            <person name="Leblanc C."/>
            <person name="Lerouge P."/>
            <person name="Lohr M."/>
            <person name="Lopez P.J."/>
            <person name="Martens C."/>
            <person name="Maumus F."/>
            <person name="Michel G."/>
            <person name="Miranda-Saavedra D."/>
            <person name="Morales J."/>
            <person name="Moreau H."/>
            <person name="Motomura T."/>
            <person name="Nagasato C."/>
            <person name="Napoli C.A."/>
            <person name="Nelson D.R."/>
            <person name="Nyvall-Collen P."/>
            <person name="Peters A.F."/>
            <person name="Pommier C."/>
            <person name="Potin P."/>
            <person name="Poulain J."/>
            <person name="Quesneville H."/>
            <person name="Read B."/>
            <person name="Rensing S.A."/>
            <person name="Ritter A."/>
            <person name="Rousvoal S."/>
            <person name="Samanta M."/>
            <person name="Samson G."/>
            <person name="Schroeder D.C."/>
            <person name="Segurens B."/>
            <person name="Strittmatter M."/>
            <person name="Tonon T."/>
            <person name="Tregear J.W."/>
            <person name="Valentin K."/>
            <person name="von Dassow P."/>
            <person name="Yamagishi T."/>
            <person name="Van de Peer Y."/>
            <person name="Wincker P."/>
        </authorList>
    </citation>
    <scope>NUCLEOTIDE SEQUENCE [LARGE SCALE GENOMIC DNA]</scope>
    <source>
        <strain evidence="3">Ec32 / CCAP1310/4</strain>
    </source>
</reference>
<dbReference type="EMBL" id="FN649743">
    <property type="protein sequence ID" value="CBN79069.1"/>
    <property type="molecule type" value="Genomic_DNA"/>
</dbReference>
<dbReference type="AlphaFoldDB" id="D8LGP9"/>
<evidence type="ECO:0000313" key="3">
    <source>
        <dbReference type="Proteomes" id="UP000002630"/>
    </source>
</evidence>
<dbReference type="Proteomes" id="UP000002630">
    <property type="component" value="Linkage Group LG18"/>
</dbReference>
<feature type="region of interest" description="Disordered" evidence="1">
    <location>
        <begin position="303"/>
        <end position="421"/>
    </location>
</feature>
<feature type="region of interest" description="Disordered" evidence="1">
    <location>
        <begin position="1060"/>
        <end position="1084"/>
    </location>
</feature>
<feature type="compositionally biased region" description="Polar residues" evidence="1">
    <location>
        <begin position="386"/>
        <end position="397"/>
    </location>
</feature>
<dbReference type="OMA" id="RNISMAR"/>
<feature type="compositionally biased region" description="Low complexity" evidence="1">
    <location>
        <begin position="512"/>
        <end position="524"/>
    </location>
</feature>